<evidence type="ECO:0000313" key="1">
    <source>
        <dbReference type="EMBL" id="SFR98040.1"/>
    </source>
</evidence>
<dbReference type="Proteomes" id="UP000198824">
    <property type="component" value="Unassembled WGS sequence"/>
</dbReference>
<gene>
    <name evidence="1" type="ORF">SAMN05192580_2240</name>
</gene>
<organism evidence="1 2">
    <name type="scientific">Sphingomonas jatrophae</name>
    <dbReference type="NCBI Taxonomy" id="1166337"/>
    <lineage>
        <taxon>Bacteria</taxon>
        <taxon>Pseudomonadati</taxon>
        <taxon>Pseudomonadota</taxon>
        <taxon>Alphaproteobacteria</taxon>
        <taxon>Sphingomonadales</taxon>
        <taxon>Sphingomonadaceae</taxon>
        <taxon>Sphingomonas</taxon>
    </lineage>
</organism>
<reference evidence="1 2" key="1">
    <citation type="submission" date="2016-10" db="EMBL/GenBank/DDBJ databases">
        <authorList>
            <person name="de Groot N.N."/>
        </authorList>
    </citation>
    <scope>NUCLEOTIDE SEQUENCE [LARGE SCALE GENOMIC DNA]</scope>
    <source>
        <strain evidence="1 2">S5-249</strain>
    </source>
</reference>
<keyword evidence="2" id="KW-1185">Reference proteome</keyword>
<name>A0A1I6L458_9SPHN</name>
<evidence type="ECO:0000313" key="2">
    <source>
        <dbReference type="Proteomes" id="UP000198824"/>
    </source>
</evidence>
<accession>A0A1I6L458</accession>
<sequence>MTLEQEAARIGAVRAGAVAARIAAAAEAQAGVSADVTGAEVRLSARGLHRRRIDEPLLRVPGALA</sequence>
<dbReference type="AlphaFoldDB" id="A0A1I6L458"/>
<dbReference type="STRING" id="1166337.SAMN05192580_2240"/>
<dbReference type="EMBL" id="FOZG01000002">
    <property type="protein sequence ID" value="SFR98040.1"/>
    <property type="molecule type" value="Genomic_DNA"/>
</dbReference>
<dbReference type="RefSeq" id="WP_093314580.1">
    <property type="nucleotide sequence ID" value="NZ_FOZG01000002.1"/>
</dbReference>
<proteinExistence type="predicted"/>
<protein>
    <submittedName>
        <fullName evidence="1">Uncharacterized protein</fullName>
    </submittedName>
</protein>